<organism evidence="1 2">
    <name type="scientific">Candidatus Kerfeldbacteria bacterium CG08_land_8_20_14_0_20_43_14</name>
    <dbReference type="NCBI Taxonomy" id="2014246"/>
    <lineage>
        <taxon>Bacteria</taxon>
        <taxon>Candidatus Kerfeldiibacteriota</taxon>
    </lineage>
</organism>
<comment type="caution">
    <text evidence="1">The sequence shown here is derived from an EMBL/GenBank/DDBJ whole genome shotgun (WGS) entry which is preliminary data.</text>
</comment>
<proteinExistence type="predicted"/>
<dbReference type="AlphaFoldDB" id="A0A2H0YT51"/>
<dbReference type="EMBL" id="PEXW01000014">
    <property type="protein sequence ID" value="PIS40932.1"/>
    <property type="molecule type" value="Genomic_DNA"/>
</dbReference>
<dbReference type="Proteomes" id="UP000236845">
    <property type="component" value="Unassembled WGS sequence"/>
</dbReference>
<sequence>MCLVYGVQVTQQAPFVATQENLIAKRDYIQKIGSNFRLVGGKALISLSNQWLCAAEKFKFSDWSG</sequence>
<name>A0A2H0YT51_9BACT</name>
<accession>A0A2H0YT51</accession>
<evidence type="ECO:0000313" key="2">
    <source>
        <dbReference type="Proteomes" id="UP000236845"/>
    </source>
</evidence>
<gene>
    <name evidence="1" type="ORF">COT26_00720</name>
</gene>
<evidence type="ECO:0000313" key="1">
    <source>
        <dbReference type="EMBL" id="PIS40932.1"/>
    </source>
</evidence>
<reference evidence="2" key="1">
    <citation type="submission" date="2017-09" db="EMBL/GenBank/DDBJ databases">
        <title>Depth-based differentiation of microbial function through sediment-hosted aquifers and enrichment of novel symbionts in the deep terrestrial subsurface.</title>
        <authorList>
            <person name="Probst A.J."/>
            <person name="Ladd B."/>
            <person name="Jarett J.K."/>
            <person name="Geller-Mcgrath D.E."/>
            <person name="Sieber C.M.K."/>
            <person name="Emerson J.B."/>
            <person name="Anantharaman K."/>
            <person name="Thomas B.C."/>
            <person name="Malmstrom R."/>
            <person name="Stieglmeier M."/>
            <person name="Klingl A."/>
            <person name="Woyke T."/>
            <person name="Ryan C.M."/>
            <person name="Banfield J.F."/>
        </authorList>
    </citation>
    <scope>NUCLEOTIDE SEQUENCE [LARGE SCALE GENOMIC DNA]</scope>
</reference>
<protein>
    <submittedName>
        <fullName evidence="1">Uncharacterized protein</fullName>
    </submittedName>
</protein>